<reference evidence="2 3" key="1">
    <citation type="submission" date="2016-08" db="EMBL/GenBank/DDBJ databases">
        <authorList>
            <person name="Seilhamer J.J."/>
        </authorList>
    </citation>
    <scope>NUCLEOTIDE SEQUENCE [LARGE SCALE GENOMIC DNA]</scope>
    <source>
        <strain evidence="2 3">CFBP4641</strain>
    </source>
</reference>
<dbReference type="AlphaFoldDB" id="A0A2P5Z1K1"/>
<dbReference type="Pfam" id="PF00550">
    <property type="entry name" value="PP-binding"/>
    <property type="match status" value="1"/>
</dbReference>
<organism evidence="2 3">
    <name type="scientific">Xanthomonas sacchari</name>
    <dbReference type="NCBI Taxonomy" id="56458"/>
    <lineage>
        <taxon>Bacteria</taxon>
        <taxon>Pseudomonadati</taxon>
        <taxon>Pseudomonadota</taxon>
        <taxon>Gammaproteobacteria</taxon>
        <taxon>Lysobacterales</taxon>
        <taxon>Lysobacteraceae</taxon>
        <taxon>Xanthomonas</taxon>
    </lineage>
</organism>
<gene>
    <name evidence="2" type="ORF">XsacCFBP4641_15590</name>
</gene>
<dbReference type="PROSITE" id="PS50075">
    <property type="entry name" value="CARRIER"/>
    <property type="match status" value="1"/>
</dbReference>
<dbReference type="InterPro" id="IPR036736">
    <property type="entry name" value="ACP-like_sf"/>
</dbReference>
<dbReference type="SUPFAM" id="SSF47336">
    <property type="entry name" value="ACP-like"/>
    <property type="match status" value="1"/>
</dbReference>
<evidence type="ECO:0000313" key="3">
    <source>
        <dbReference type="Proteomes" id="UP000247346"/>
    </source>
</evidence>
<feature type="domain" description="Carrier" evidence="1">
    <location>
        <begin position="43"/>
        <end position="123"/>
    </location>
</feature>
<evidence type="ECO:0000259" key="1">
    <source>
        <dbReference type="PROSITE" id="PS50075"/>
    </source>
</evidence>
<accession>A0A2P5Z1K1</accession>
<dbReference type="Proteomes" id="UP000247346">
    <property type="component" value="Unassembled WGS sequence"/>
</dbReference>
<name>A0A2P5Z1K1_9XANT</name>
<dbReference type="InterPro" id="IPR009081">
    <property type="entry name" value="PP-bd_ACP"/>
</dbReference>
<evidence type="ECO:0000313" key="2">
    <source>
        <dbReference type="EMBL" id="PPU81302.1"/>
    </source>
</evidence>
<comment type="caution">
    <text evidence="2">The sequence shown here is derived from an EMBL/GenBank/DDBJ whole genome shotgun (WGS) entry which is preliminary data.</text>
</comment>
<protein>
    <recommendedName>
        <fullName evidence="1">Carrier domain-containing protein</fullName>
    </recommendedName>
</protein>
<proteinExistence type="predicted"/>
<dbReference type="Gene3D" id="1.10.1200.10">
    <property type="entry name" value="ACP-like"/>
    <property type="match status" value="1"/>
</dbReference>
<dbReference type="EMBL" id="MDEK01000014">
    <property type="protein sequence ID" value="PPU81302.1"/>
    <property type="molecule type" value="Genomic_DNA"/>
</dbReference>
<sequence length="132" mass="14934">MRRSRCRPSPGRITTRSFRICLVWAAESPTGRPSSRTTAMDKPQIVDTLKRLIAEDLDLNVRYEQIPDGASFLEDGLALDSISMAEFINHLERRFPIRILDEDLESDTFRSLDSVASLVLMRLPARTAEAAQ</sequence>